<sequence>MAGSAAADEDRRHLAGLRAARTGLRPAWQPAGRGPERGPAVRPQARRNCRALSAVTAESKVRDWRAALRRAVSPLDRGARHLNIQAWTRPDEDPVRPNRTAAVLVAVLDQPDPQLILTVRARHLAHHPGQVSFPGGSAMDTDASGVLTALREAEEEIGLATDAVEPIGFLDRVDTVSDFRVLPVVGLARPQAPFVLDPNEVESMFTVPLAVALDVDKYHEDMIERDGVRRRVYRLDWQGEDIWGITAHILYDLARRMAKVSGVPGST</sequence>
<dbReference type="CDD" id="cd03426">
    <property type="entry name" value="NUDIX_CoAse_Nudt7"/>
    <property type="match status" value="1"/>
</dbReference>
<accession>A0A5N0TC02</accession>
<keyword evidence="10" id="KW-1185">Reference proteome</keyword>
<evidence type="ECO:0000256" key="7">
    <source>
        <dbReference type="SAM" id="MobiDB-lite"/>
    </source>
</evidence>
<keyword evidence="6" id="KW-0464">Manganese</keyword>
<evidence type="ECO:0000256" key="5">
    <source>
        <dbReference type="ARBA" id="ARBA00022842"/>
    </source>
</evidence>
<evidence type="ECO:0000259" key="8">
    <source>
        <dbReference type="PROSITE" id="PS51462"/>
    </source>
</evidence>
<comment type="caution">
    <text evidence="9">The sequence shown here is derived from an EMBL/GenBank/DDBJ whole genome shotgun (WGS) entry which is preliminary data.</text>
</comment>
<keyword evidence="4" id="KW-0378">Hydrolase</keyword>
<evidence type="ECO:0000313" key="9">
    <source>
        <dbReference type="EMBL" id="KAA9132555.1"/>
    </source>
</evidence>
<gene>
    <name evidence="9" type="ORF">F3N42_04865</name>
</gene>
<dbReference type="AlphaFoldDB" id="A0A5N0TC02"/>
<feature type="region of interest" description="Disordered" evidence="7">
    <location>
        <begin position="1"/>
        <end position="44"/>
    </location>
</feature>
<dbReference type="GO" id="GO:0010945">
    <property type="term" value="F:coenzyme A diphosphatase activity"/>
    <property type="evidence" value="ECO:0007669"/>
    <property type="project" value="InterPro"/>
</dbReference>
<evidence type="ECO:0000256" key="3">
    <source>
        <dbReference type="ARBA" id="ARBA00022723"/>
    </source>
</evidence>
<evidence type="ECO:0000256" key="1">
    <source>
        <dbReference type="ARBA" id="ARBA00001936"/>
    </source>
</evidence>
<dbReference type="InterPro" id="IPR000086">
    <property type="entry name" value="NUDIX_hydrolase_dom"/>
</dbReference>
<dbReference type="GO" id="GO:0046872">
    <property type="term" value="F:metal ion binding"/>
    <property type="evidence" value="ECO:0007669"/>
    <property type="project" value="UniProtKB-KW"/>
</dbReference>
<dbReference type="SUPFAM" id="SSF55811">
    <property type="entry name" value="Nudix"/>
    <property type="match status" value="1"/>
</dbReference>
<evidence type="ECO:0000256" key="2">
    <source>
        <dbReference type="ARBA" id="ARBA00001946"/>
    </source>
</evidence>
<dbReference type="InterPro" id="IPR015797">
    <property type="entry name" value="NUDIX_hydrolase-like_dom_sf"/>
</dbReference>
<dbReference type="NCBIfam" id="NF007980">
    <property type="entry name" value="PRK10707.1"/>
    <property type="match status" value="1"/>
</dbReference>
<dbReference type="Pfam" id="PF00293">
    <property type="entry name" value="NUDIX"/>
    <property type="match status" value="1"/>
</dbReference>
<evidence type="ECO:0000313" key="10">
    <source>
        <dbReference type="Proteomes" id="UP000325372"/>
    </source>
</evidence>
<dbReference type="EMBL" id="VYXP01000003">
    <property type="protein sequence ID" value="KAA9132555.1"/>
    <property type="molecule type" value="Genomic_DNA"/>
</dbReference>
<proteinExistence type="predicted"/>
<reference evidence="9 10" key="1">
    <citation type="submission" date="2019-09" db="EMBL/GenBank/DDBJ databases">
        <title>Wenzhouxiangella sp. Genome sequencing and assembly.</title>
        <authorList>
            <person name="Zhang R."/>
        </authorList>
    </citation>
    <scope>NUCLEOTIDE SEQUENCE [LARGE SCALE GENOMIC DNA]</scope>
    <source>
        <strain evidence="9 10">W260</strain>
    </source>
</reference>
<keyword evidence="5" id="KW-0460">Magnesium</keyword>
<evidence type="ECO:0000256" key="4">
    <source>
        <dbReference type="ARBA" id="ARBA00022801"/>
    </source>
</evidence>
<dbReference type="InterPro" id="IPR045121">
    <property type="entry name" value="CoAse"/>
</dbReference>
<name>A0A5N0TC02_9GAMM</name>
<keyword evidence="3" id="KW-0479">Metal-binding</keyword>
<dbReference type="PANTHER" id="PTHR12992">
    <property type="entry name" value="NUDIX HYDROLASE"/>
    <property type="match status" value="1"/>
</dbReference>
<feature type="domain" description="Nudix hydrolase" evidence="8">
    <location>
        <begin position="98"/>
        <end position="230"/>
    </location>
</feature>
<organism evidence="9 10">
    <name type="scientific">Marinihelvus fidelis</name>
    <dbReference type="NCBI Taxonomy" id="2613842"/>
    <lineage>
        <taxon>Bacteria</taxon>
        <taxon>Pseudomonadati</taxon>
        <taxon>Pseudomonadota</taxon>
        <taxon>Gammaproteobacteria</taxon>
        <taxon>Chromatiales</taxon>
        <taxon>Wenzhouxiangellaceae</taxon>
        <taxon>Marinihelvus</taxon>
    </lineage>
</organism>
<dbReference type="PANTHER" id="PTHR12992:SF11">
    <property type="entry name" value="MITOCHONDRIAL COENZYME A DIPHOSPHATASE NUDT8"/>
    <property type="match status" value="1"/>
</dbReference>
<evidence type="ECO:0000256" key="6">
    <source>
        <dbReference type="ARBA" id="ARBA00023211"/>
    </source>
</evidence>
<dbReference type="Gene3D" id="3.90.79.10">
    <property type="entry name" value="Nucleoside Triphosphate Pyrophosphohydrolase"/>
    <property type="match status" value="1"/>
</dbReference>
<comment type="cofactor">
    <cofactor evidence="2">
        <name>Mg(2+)</name>
        <dbReference type="ChEBI" id="CHEBI:18420"/>
    </cofactor>
</comment>
<dbReference type="Proteomes" id="UP000325372">
    <property type="component" value="Unassembled WGS sequence"/>
</dbReference>
<dbReference type="PROSITE" id="PS51462">
    <property type="entry name" value="NUDIX"/>
    <property type="match status" value="1"/>
</dbReference>
<protein>
    <submittedName>
        <fullName evidence="9">CoA pyrophosphatase</fullName>
    </submittedName>
</protein>
<comment type="cofactor">
    <cofactor evidence="1">
        <name>Mn(2+)</name>
        <dbReference type="ChEBI" id="CHEBI:29035"/>
    </cofactor>
</comment>